<organism evidence="2 3">
    <name type="scientific">Actinomadura barringtoniae</name>
    <dbReference type="NCBI Taxonomy" id="1427535"/>
    <lineage>
        <taxon>Bacteria</taxon>
        <taxon>Bacillati</taxon>
        <taxon>Actinomycetota</taxon>
        <taxon>Actinomycetes</taxon>
        <taxon>Streptosporangiales</taxon>
        <taxon>Thermomonosporaceae</taxon>
        <taxon>Actinomadura</taxon>
    </lineage>
</organism>
<dbReference type="Pfam" id="PF04402">
    <property type="entry name" value="SIMPL"/>
    <property type="match status" value="1"/>
</dbReference>
<accession>A0A939TDS3</accession>
<keyword evidence="3" id="KW-1185">Reference proteome</keyword>
<evidence type="ECO:0000256" key="1">
    <source>
        <dbReference type="SAM" id="SignalP"/>
    </source>
</evidence>
<dbReference type="InterPro" id="IPR007497">
    <property type="entry name" value="SIMPL/DUF541"/>
</dbReference>
<gene>
    <name evidence="2" type="ORF">J4573_36245</name>
</gene>
<dbReference type="Gene3D" id="3.30.70.2970">
    <property type="entry name" value="Protein of unknown function (DUF541), domain 2"/>
    <property type="match status" value="1"/>
</dbReference>
<dbReference type="RefSeq" id="WP_208260594.1">
    <property type="nucleotide sequence ID" value="NZ_JAGEOJ010000016.1"/>
</dbReference>
<reference evidence="2" key="1">
    <citation type="submission" date="2021-03" db="EMBL/GenBank/DDBJ databases">
        <authorList>
            <person name="Kanchanasin P."/>
            <person name="Saeng-In P."/>
            <person name="Phongsopitanun W."/>
            <person name="Yuki M."/>
            <person name="Kudo T."/>
            <person name="Ohkuma M."/>
            <person name="Tanasupawat S."/>
        </authorList>
    </citation>
    <scope>NUCLEOTIDE SEQUENCE</scope>
    <source>
        <strain evidence="2">GKU 128</strain>
    </source>
</reference>
<dbReference type="AlphaFoldDB" id="A0A939TDS3"/>
<dbReference type="InterPro" id="IPR052022">
    <property type="entry name" value="26kDa_periplasmic_antigen"/>
</dbReference>
<dbReference type="GO" id="GO:0006974">
    <property type="term" value="P:DNA damage response"/>
    <property type="evidence" value="ECO:0007669"/>
    <property type="project" value="TreeGrafter"/>
</dbReference>
<keyword evidence="1" id="KW-0732">Signal</keyword>
<dbReference type="PANTHER" id="PTHR34387">
    <property type="entry name" value="SLR1258 PROTEIN"/>
    <property type="match status" value="1"/>
</dbReference>
<feature type="signal peptide" evidence="1">
    <location>
        <begin position="1"/>
        <end position="24"/>
    </location>
</feature>
<sequence length="238" mass="24950">MIRRLTAAAAAALLLTAAPLPASAQARATPGAEDRLEVSGEGRVPVKPDIMYVRSGVEVRQAKAGDAYQAVAKAATRLVKVITDSGVAAKDIRTDELSVQPEYTDEQPGKPRAISGYLGTERIFATVRDLPNAHVTLNAIMAAGDDVELDSVTFDKDDSSAELAAAEKLAFADAKAKAVQRAKMIGRRLGRVITMSASTVDPIPMHFIPKAAIAEANGNLSPGEGVARVSVSVTYALL</sequence>
<evidence type="ECO:0000313" key="3">
    <source>
        <dbReference type="Proteomes" id="UP000669179"/>
    </source>
</evidence>
<protein>
    <submittedName>
        <fullName evidence="2">SIMPL domain-containing protein</fullName>
    </submittedName>
</protein>
<dbReference type="Gene3D" id="3.30.110.170">
    <property type="entry name" value="Protein of unknown function (DUF541), domain 1"/>
    <property type="match status" value="1"/>
</dbReference>
<dbReference type="Proteomes" id="UP000669179">
    <property type="component" value="Unassembled WGS sequence"/>
</dbReference>
<comment type="caution">
    <text evidence="2">The sequence shown here is derived from an EMBL/GenBank/DDBJ whole genome shotgun (WGS) entry which is preliminary data.</text>
</comment>
<evidence type="ECO:0000313" key="2">
    <source>
        <dbReference type="EMBL" id="MBO2452590.1"/>
    </source>
</evidence>
<proteinExistence type="predicted"/>
<dbReference type="PANTHER" id="PTHR34387:SF2">
    <property type="entry name" value="SLR1258 PROTEIN"/>
    <property type="match status" value="1"/>
</dbReference>
<dbReference type="EMBL" id="JAGEOJ010000016">
    <property type="protein sequence ID" value="MBO2452590.1"/>
    <property type="molecule type" value="Genomic_DNA"/>
</dbReference>
<name>A0A939TDS3_9ACTN</name>
<feature type="chain" id="PRO_5037497113" evidence="1">
    <location>
        <begin position="25"/>
        <end position="238"/>
    </location>
</feature>